<proteinExistence type="predicted"/>
<name>R7UU09_CAPTE</name>
<reference evidence="1 3" key="2">
    <citation type="journal article" date="2013" name="Nature">
        <title>Insights into bilaterian evolution from three spiralian genomes.</title>
        <authorList>
            <person name="Simakov O."/>
            <person name="Marletaz F."/>
            <person name="Cho S.J."/>
            <person name="Edsinger-Gonzales E."/>
            <person name="Havlak P."/>
            <person name="Hellsten U."/>
            <person name="Kuo D.H."/>
            <person name="Larsson T."/>
            <person name="Lv J."/>
            <person name="Arendt D."/>
            <person name="Savage R."/>
            <person name="Osoegawa K."/>
            <person name="de Jong P."/>
            <person name="Grimwood J."/>
            <person name="Chapman J.A."/>
            <person name="Shapiro H."/>
            <person name="Aerts A."/>
            <person name="Otillar R.P."/>
            <person name="Terry A.Y."/>
            <person name="Boore J.L."/>
            <person name="Grigoriev I.V."/>
            <person name="Lindberg D.R."/>
            <person name="Seaver E.C."/>
            <person name="Weisblat D.A."/>
            <person name="Putnam N.H."/>
            <person name="Rokhsar D.S."/>
        </authorList>
    </citation>
    <scope>NUCLEOTIDE SEQUENCE</scope>
    <source>
        <strain evidence="1 3">I ESC-2004</strain>
    </source>
</reference>
<dbReference type="EMBL" id="KB299934">
    <property type="protein sequence ID" value="ELU07417.1"/>
    <property type="molecule type" value="Genomic_DNA"/>
</dbReference>
<dbReference type="EMBL" id="AMQN01043021">
    <property type="status" value="NOT_ANNOTATED_CDS"/>
    <property type="molecule type" value="Genomic_DNA"/>
</dbReference>
<evidence type="ECO:0000313" key="1">
    <source>
        <dbReference type="EMBL" id="ELU07417.1"/>
    </source>
</evidence>
<dbReference type="HOGENOM" id="CLU_631021_0_0_1"/>
<sequence>MELSKKVRVKLPIMQSIKIFLIKVVEIYFKNFSILTLQQIHFRGIQIMYGAGALPSQTPVQFTPHTNTPEVQPETFKSPQEAMNSRMSEAEQLISRDEQRGSILADALNQRLRLEQVVISPEGKTFVLCLAMAVTNNQNNEAFLKSLESDNLTEDEKSSLMNNSQNDTITEYGGVRMSDERQKLAESLIDEHAYSLFNCDEAATQVKAAVATIKNLVTAAGTTKSGLPDTIECNIHDPASIALISAQRMNKFDQLNAITTALQNATNTSSKLYTTILNDKDLVGELSETQQNVIKQALVNQGEGDHSSLTQEGAAFFTFVGKEFSTPFNLDLDTKEKQEKRAAFTKEMEFSGDALNWAAKESHVIGTATNSGFITLENALTKEQHKEALTASDNQVRKFYTEFLGSEEGKQIKQSYEAQYGTPPTHTRLYMASQG</sequence>
<keyword evidence="3" id="KW-1185">Reference proteome</keyword>
<gene>
    <name evidence="1" type="ORF">CAPTEDRAFT_186345</name>
</gene>
<reference evidence="2" key="3">
    <citation type="submission" date="2015-06" db="UniProtKB">
        <authorList>
            <consortium name="EnsemblMetazoa"/>
        </authorList>
    </citation>
    <scope>IDENTIFICATION</scope>
</reference>
<accession>R7UU09</accession>
<evidence type="ECO:0000313" key="3">
    <source>
        <dbReference type="Proteomes" id="UP000014760"/>
    </source>
</evidence>
<dbReference type="EnsemblMetazoa" id="CapteT186345">
    <property type="protein sequence ID" value="CapteP186345"/>
    <property type="gene ID" value="CapteG186345"/>
</dbReference>
<protein>
    <submittedName>
        <fullName evidence="1 2">Uncharacterized protein</fullName>
    </submittedName>
</protein>
<reference evidence="3" key="1">
    <citation type="submission" date="2012-12" db="EMBL/GenBank/DDBJ databases">
        <authorList>
            <person name="Hellsten U."/>
            <person name="Grimwood J."/>
            <person name="Chapman J.A."/>
            <person name="Shapiro H."/>
            <person name="Aerts A."/>
            <person name="Otillar R.P."/>
            <person name="Terry A.Y."/>
            <person name="Boore J.L."/>
            <person name="Simakov O."/>
            <person name="Marletaz F."/>
            <person name="Cho S.-J."/>
            <person name="Edsinger-Gonzales E."/>
            <person name="Havlak P."/>
            <person name="Kuo D.-H."/>
            <person name="Larsson T."/>
            <person name="Lv J."/>
            <person name="Arendt D."/>
            <person name="Savage R."/>
            <person name="Osoegawa K."/>
            <person name="de Jong P."/>
            <person name="Lindberg D.R."/>
            <person name="Seaver E.C."/>
            <person name="Weisblat D.A."/>
            <person name="Putnam N.H."/>
            <person name="Grigoriev I.V."/>
            <person name="Rokhsar D.S."/>
        </authorList>
    </citation>
    <scope>NUCLEOTIDE SEQUENCE</scope>
    <source>
        <strain evidence="3">I ESC-2004</strain>
    </source>
</reference>
<dbReference type="AlphaFoldDB" id="R7UU09"/>
<organism evidence="1">
    <name type="scientific">Capitella teleta</name>
    <name type="common">Polychaete worm</name>
    <dbReference type="NCBI Taxonomy" id="283909"/>
    <lineage>
        <taxon>Eukaryota</taxon>
        <taxon>Metazoa</taxon>
        <taxon>Spiralia</taxon>
        <taxon>Lophotrochozoa</taxon>
        <taxon>Annelida</taxon>
        <taxon>Polychaeta</taxon>
        <taxon>Sedentaria</taxon>
        <taxon>Scolecida</taxon>
        <taxon>Capitellidae</taxon>
        <taxon>Capitella</taxon>
    </lineage>
</organism>
<evidence type="ECO:0000313" key="2">
    <source>
        <dbReference type="EnsemblMetazoa" id="CapteP186345"/>
    </source>
</evidence>
<feature type="non-terminal residue" evidence="1">
    <location>
        <position position="435"/>
    </location>
</feature>
<dbReference type="Proteomes" id="UP000014760">
    <property type="component" value="Unassembled WGS sequence"/>
</dbReference>